<dbReference type="AlphaFoldDB" id="A0A543I108"/>
<organism evidence="2 3">
    <name type="scientific">Humibacillus xanthopallidus</name>
    <dbReference type="NCBI Taxonomy" id="412689"/>
    <lineage>
        <taxon>Bacteria</taxon>
        <taxon>Bacillati</taxon>
        <taxon>Actinomycetota</taxon>
        <taxon>Actinomycetes</taxon>
        <taxon>Micrococcales</taxon>
        <taxon>Intrasporangiaceae</taxon>
        <taxon>Humibacillus</taxon>
    </lineage>
</organism>
<protein>
    <recommendedName>
        <fullName evidence="4">NHL repeat containing protein</fullName>
    </recommendedName>
</protein>
<gene>
    <name evidence="2" type="ORF">FBY41_0628</name>
</gene>
<comment type="caution">
    <text evidence="2">The sequence shown here is derived from an EMBL/GenBank/DDBJ whole genome shotgun (WGS) entry which is preliminary data.</text>
</comment>
<feature type="region of interest" description="Disordered" evidence="1">
    <location>
        <begin position="1046"/>
        <end position="1076"/>
    </location>
</feature>
<dbReference type="SUPFAM" id="SSF101898">
    <property type="entry name" value="NHL repeat"/>
    <property type="match status" value="1"/>
</dbReference>
<sequence>MSESAASTGTRRSTEHQDVHFDLSFLGDEHRTADYTLRSAGRSYPLARHTAESLADAGLDGDVGIGTTPPTHVARAVEAPTAVVGLSRVLGPPDGNGFPTLAAMAVSTPGDGGRYSLDDVARAVVFLNPSVSVLTPGTAGTVLGHIGSAHHLPELQLAIKAMGTHWNDPVPMVDDTGHPVLGPDGKQYFTYELAPMVANSAVSVGGQSKAAIYSDDALQGARWHLDPGVSHVDVSQPTRQGEDTATGEQGSPTRALVAANASGYHVSLADGGPNYGLAVTVNGLSDDFVLDLTVTNSYLRHTSLFVSFLHGDGKTPIVVDDNIWTELIKGAMKPVVEAWLRLGIDPGFGQALLDLIESRDNTLKFAGLLGAESTFLGIPVSQAEKNLTFSLPRDGGPVGRIRLLVGSLGTPSGNEWDPMAAWLGIAMTSVIDLAIPTYALISTAGEESDTLFDSIFKNVPFLAGLALDVYTIGKDIFTGDANTGADLKDALISLSSSLVTKVLTASDVAAQLALYFGAEEAEEAIPYVGWALKALAMEAAVEQLAQTIGEVISSPRVVEFDLTVTMNAVITLTPADVNGHPGEFPSTATTVAVTAQFSDSTTRTWTGPVDVTNRSSLTIHWDDVPVGGTVTFVVAMFSAEGWGVGKGQSASVANEINDKDAGVLSVSIAVAQQLYPLSADTSYGHHAVLTHTEGTGYAWKETAQAPTETAESLGSGPSGHVLEALGAITLSDDLGIIGYGWEASGLGIPPVDADGPDTELDTMQNIGFRPVAGDSSPTWPQAGYMTAPAGYSKAPLLLYLRSASEGGPELAGPGLFFLDPSGDAKGGFHLRKVTAVTSADVPMDDPTRRFDLATGTSWGRFASLPTSLAIHTNGYVVGVNPAADNMQILRLSSAGVPDAQAPWACMPLGPGTGPGRLGGPALTCIRPDQTILVLEAGNRRIQAFSRGGHPVAAFPTTPTPYWIPLVSHAPEGTDVVHLSMSSDVAGYLYVLSQNGNGYDPSDFHLDVYAPTGAHLMHQEGLVAGGLAVDLWRNVYTLNFQQIAGPGGRTEPSLSEYLPHTPHTPTQGPVQAEETRP</sequence>
<proteinExistence type="predicted"/>
<evidence type="ECO:0000256" key="1">
    <source>
        <dbReference type="SAM" id="MobiDB-lite"/>
    </source>
</evidence>
<dbReference type="Proteomes" id="UP000316747">
    <property type="component" value="Unassembled WGS sequence"/>
</dbReference>
<feature type="region of interest" description="Disordered" evidence="1">
    <location>
        <begin position="229"/>
        <end position="251"/>
    </location>
</feature>
<dbReference type="Gene3D" id="2.120.10.30">
    <property type="entry name" value="TolB, C-terminal domain"/>
    <property type="match status" value="1"/>
</dbReference>
<dbReference type="RefSeq" id="WP_221629197.1">
    <property type="nucleotide sequence ID" value="NZ_VFPM01000001.1"/>
</dbReference>
<dbReference type="InterPro" id="IPR011042">
    <property type="entry name" value="6-blade_b-propeller_TolB-like"/>
</dbReference>
<evidence type="ECO:0008006" key="4">
    <source>
        <dbReference type="Google" id="ProtNLM"/>
    </source>
</evidence>
<reference evidence="2 3" key="1">
    <citation type="submission" date="2019-06" db="EMBL/GenBank/DDBJ databases">
        <title>Genome sequencing of plant associated microbes to promote plant fitness in Sorghum bicolor and Oryza sativa.</title>
        <authorList>
            <person name="Coleman-Derr D."/>
        </authorList>
    </citation>
    <scope>NUCLEOTIDE SEQUENCE [LARGE SCALE GENOMIC DNA]</scope>
    <source>
        <strain evidence="2 3">KV-663</strain>
    </source>
</reference>
<accession>A0A543I108</accession>
<dbReference type="EMBL" id="VFPM01000001">
    <property type="protein sequence ID" value="TQM64262.1"/>
    <property type="molecule type" value="Genomic_DNA"/>
</dbReference>
<keyword evidence="3" id="KW-1185">Reference proteome</keyword>
<evidence type="ECO:0000313" key="2">
    <source>
        <dbReference type="EMBL" id="TQM64262.1"/>
    </source>
</evidence>
<evidence type="ECO:0000313" key="3">
    <source>
        <dbReference type="Proteomes" id="UP000316747"/>
    </source>
</evidence>
<name>A0A543I108_9MICO</name>